<organism evidence="1 2">
    <name type="scientific">Lentinula edodes</name>
    <name type="common">Shiitake mushroom</name>
    <name type="synonym">Lentinus edodes</name>
    <dbReference type="NCBI Taxonomy" id="5353"/>
    <lineage>
        <taxon>Eukaryota</taxon>
        <taxon>Fungi</taxon>
        <taxon>Dikarya</taxon>
        <taxon>Basidiomycota</taxon>
        <taxon>Agaricomycotina</taxon>
        <taxon>Agaricomycetes</taxon>
        <taxon>Agaricomycetidae</taxon>
        <taxon>Agaricales</taxon>
        <taxon>Marasmiineae</taxon>
        <taxon>Omphalotaceae</taxon>
        <taxon>Lentinula</taxon>
    </lineage>
</organism>
<sequence>MHMKRPTGKLSIQVYYIKQDDGDSIAFRFQLPLAAAEDCHSFRMMGQSTHLELQIPCKSHSVVFHILSQRQITPDYSPVSCYWRQQESGFPSIEFRYSSLLRLYYHFEDTHIIALPHPRT</sequence>
<comment type="caution">
    <text evidence="1">The sequence shown here is derived from an EMBL/GenBank/DDBJ whole genome shotgun (WGS) entry which is preliminary data.</text>
</comment>
<gene>
    <name evidence="1" type="ORF">LENED_005467</name>
</gene>
<dbReference type="AlphaFoldDB" id="A0A1Q3E911"/>
<evidence type="ECO:0000313" key="1">
    <source>
        <dbReference type="EMBL" id="GAW03723.1"/>
    </source>
</evidence>
<evidence type="ECO:0000313" key="2">
    <source>
        <dbReference type="Proteomes" id="UP000188533"/>
    </source>
</evidence>
<dbReference type="EMBL" id="BDGU01000151">
    <property type="protein sequence ID" value="GAW03723.1"/>
    <property type="molecule type" value="Genomic_DNA"/>
</dbReference>
<protein>
    <submittedName>
        <fullName evidence="1">Uncharacterized protein</fullName>
    </submittedName>
</protein>
<name>A0A1Q3E911_LENED</name>
<proteinExistence type="predicted"/>
<dbReference type="Proteomes" id="UP000188533">
    <property type="component" value="Unassembled WGS sequence"/>
</dbReference>
<accession>A0A1Q3E911</accession>
<keyword evidence="2" id="KW-1185">Reference proteome</keyword>
<reference evidence="1 2" key="2">
    <citation type="submission" date="2017-02" db="EMBL/GenBank/DDBJ databases">
        <title>A genome survey and senescence transcriptome analysis in Lentinula edodes.</title>
        <authorList>
            <person name="Sakamoto Y."/>
            <person name="Nakade K."/>
            <person name="Sato S."/>
            <person name="Yoshida Y."/>
            <person name="Miyazaki K."/>
            <person name="Natsume S."/>
            <person name="Konno N."/>
        </authorList>
    </citation>
    <scope>NUCLEOTIDE SEQUENCE [LARGE SCALE GENOMIC DNA]</scope>
    <source>
        <strain evidence="1 2">NBRC 111202</strain>
    </source>
</reference>
<reference evidence="1 2" key="1">
    <citation type="submission" date="2016-08" db="EMBL/GenBank/DDBJ databases">
        <authorList>
            <consortium name="Lentinula edodes genome sequencing consortium"/>
            <person name="Sakamoto Y."/>
            <person name="Nakade K."/>
            <person name="Sato S."/>
            <person name="Yoshida Y."/>
            <person name="Miyazaki K."/>
            <person name="Natsume S."/>
            <person name="Konno N."/>
        </authorList>
    </citation>
    <scope>NUCLEOTIDE SEQUENCE [LARGE SCALE GENOMIC DNA]</scope>
    <source>
        <strain evidence="1 2">NBRC 111202</strain>
    </source>
</reference>